<dbReference type="AlphaFoldDB" id="A0A7R9IJY8"/>
<sequence>MMILSKSESRWRELSPQVSQLKNQYKQLEANETRLLAALQDIRLPVDFVPTPSQTVSSEERCEYSDYELRAELVAYARDLDRKF</sequence>
<evidence type="ECO:0000313" key="1">
    <source>
        <dbReference type="EMBL" id="CAD7459699.1"/>
    </source>
</evidence>
<reference evidence="1" key="1">
    <citation type="submission" date="2020-11" db="EMBL/GenBank/DDBJ databases">
        <authorList>
            <person name="Tran Van P."/>
        </authorList>
    </citation>
    <scope>NUCLEOTIDE SEQUENCE</scope>
</reference>
<protein>
    <submittedName>
        <fullName evidence="1">Uncharacterized protein</fullName>
    </submittedName>
</protein>
<proteinExistence type="predicted"/>
<gene>
    <name evidence="1" type="ORF">TTEB3V08_LOCUS7647</name>
</gene>
<name>A0A7R9IJY8_9NEOP</name>
<organism evidence="1">
    <name type="scientific">Timema tahoe</name>
    <dbReference type="NCBI Taxonomy" id="61484"/>
    <lineage>
        <taxon>Eukaryota</taxon>
        <taxon>Metazoa</taxon>
        <taxon>Ecdysozoa</taxon>
        <taxon>Arthropoda</taxon>
        <taxon>Hexapoda</taxon>
        <taxon>Insecta</taxon>
        <taxon>Pterygota</taxon>
        <taxon>Neoptera</taxon>
        <taxon>Polyneoptera</taxon>
        <taxon>Phasmatodea</taxon>
        <taxon>Timematodea</taxon>
        <taxon>Timematoidea</taxon>
        <taxon>Timematidae</taxon>
        <taxon>Timema</taxon>
    </lineage>
</organism>
<accession>A0A7R9IJY8</accession>
<dbReference type="EMBL" id="OE003061">
    <property type="protein sequence ID" value="CAD7459699.1"/>
    <property type="molecule type" value="Genomic_DNA"/>
</dbReference>